<proteinExistence type="inferred from homology"/>
<evidence type="ECO:0000259" key="8">
    <source>
        <dbReference type="Pfam" id="PF08263"/>
    </source>
</evidence>
<evidence type="ECO:0000256" key="2">
    <source>
        <dbReference type="ARBA" id="ARBA00022614"/>
    </source>
</evidence>
<comment type="subcellular location">
    <subcellularLocation>
        <location evidence="1">Cell envelope</location>
    </subcellularLocation>
</comment>
<gene>
    <name evidence="10" type="ORF">M6B38_114670</name>
    <name evidence="9" type="ORF">M6B38_374795</name>
</gene>
<dbReference type="InterPro" id="IPR001611">
    <property type="entry name" value="Leu-rich_rpt"/>
</dbReference>
<dbReference type="FunFam" id="3.80.10.10:FF:000041">
    <property type="entry name" value="LRR receptor-like serine/threonine-protein kinase ERECTA"/>
    <property type="match status" value="1"/>
</dbReference>
<evidence type="ECO:0000313" key="10">
    <source>
        <dbReference type="EMBL" id="KAJ6850752.1"/>
    </source>
</evidence>
<dbReference type="InterPro" id="IPR051848">
    <property type="entry name" value="PGIP"/>
</dbReference>
<dbReference type="EMBL" id="JANAVB010002600">
    <property type="protein sequence ID" value="KAJ6850752.1"/>
    <property type="molecule type" value="Genomic_DNA"/>
</dbReference>
<feature type="signal peptide" evidence="7">
    <location>
        <begin position="1"/>
        <end position="21"/>
    </location>
</feature>
<protein>
    <submittedName>
        <fullName evidence="9">Polygalacturonase inhibitor-like</fullName>
    </submittedName>
</protein>
<keyword evidence="3 7" id="KW-0732">Signal</keyword>
<evidence type="ECO:0000256" key="3">
    <source>
        <dbReference type="ARBA" id="ARBA00022729"/>
    </source>
</evidence>
<evidence type="ECO:0000256" key="7">
    <source>
        <dbReference type="SAM" id="SignalP"/>
    </source>
</evidence>
<evidence type="ECO:0000256" key="4">
    <source>
        <dbReference type="ARBA" id="ARBA00022737"/>
    </source>
</evidence>
<dbReference type="EMBL" id="JANAVB010021399">
    <property type="protein sequence ID" value="KAJ6825913.1"/>
    <property type="molecule type" value="Genomic_DNA"/>
</dbReference>
<keyword evidence="2" id="KW-0433">Leucine-rich repeat</keyword>
<evidence type="ECO:0000313" key="11">
    <source>
        <dbReference type="Proteomes" id="UP001140949"/>
    </source>
</evidence>
<dbReference type="Proteomes" id="UP001140949">
    <property type="component" value="Unassembled WGS sequence"/>
</dbReference>
<organism evidence="9 11">
    <name type="scientific">Iris pallida</name>
    <name type="common">Sweet iris</name>
    <dbReference type="NCBI Taxonomy" id="29817"/>
    <lineage>
        <taxon>Eukaryota</taxon>
        <taxon>Viridiplantae</taxon>
        <taxon>Streptophyta</taxon>
        <taxon>Embryophyta</taxon>
        <taxon>Tracheophyta</taxon>
        <taxon>Spermatophyta</taxon>
        <taxon>Magnoliopsida</taxon>
        <taxon>Liliopsida</taxon>
        <taxon>Asparagales</taxon>
        <taxon>Iridaceae</taxon>
        <taxon>Iridoideae</taxon>
        <taxon>Irideae</taxon>
        <taxon>Iris</taxon>
    </lineage>
</organism>
<dbReference type="Gene3D" id="3.80.10.10">
    <property type="entry name" value="Ribonuclease Inhibitor"/>
    <property type="match status" value="2"/>
</dbReference>
<evidence type="ECO:0000256" key="1">
    <source>
        <dbReference type="ARBA" id="ARBA00004196"/>
    </source>
</evidence>
<dbReference type="PANTHER" id="PTHR48059">
    <property type="entry name" value="POLYGALACTURONASE INHIBITOR 1"/>
    <property type="match status" value="1"/>
</dbReference>
<sequence>MATTLLFSLSLLFLSFSLSSAACTKADVTALNAFKNSFPANTFPSSWDGSDNCCFYDGVGCTNSRVTSLFFTSDQDDPDHLPVVLKGSLPASVGDLSALESISINSQPDLVGPIPDNWANLKSMKYFTIYNTSVSGSIPSFISQYTNLLELEINYCKLTGTIPASLGDLVNLQSIDFSNNMLTGTIPGTLFSKLKSGEQAELGLSHNKLTGAIPQSFASIKWQNLDVSYNMLCGQIPSGGSYVPADGSGFAHNKCLCGAPLPACK</sequence>
<accession>A0AAX6GBP6</accession>
<dbReference type="InterPro" id="IPR013210">
    <property type="entry name" value="LRR_N_plant-typ"/>
</dbReference>
<dbReference type="InterPro" id="IPR032675">
    <property type="entry name" value="LRR_dom_sf"/>
</dbReference>
<comment type="caution">
    <text evidence="9">The sequence shown here is derived from an EMBL/GenBank/DDBJ whole genome shotgun (WGS) entry which is preliminary data.</text>
</comment>
<reference evidence="9" key="1">
    <citation type="journal article" date="2023" name="GigaByte">
        <title>Genome assembly of the bearded iris, Iris pallida Lam.</title>
        <authorList>
            <person name="Bruccoleri R.E."/>
            <person name="Oakeley E.J."/>
            <person name="Faust A.M.E."/>
            <person name="Altorfer M."/>
            <person name="Dessus-Babus S."/>
            <person name="Burckhardt D."/>
            <person name="Oertli M."/>
            <person name="Naumann U."/>
            <person name="Petersen F."/>
            <person name="Wong J."/>
        </authorList>
    </citation>
    <scope>NUCLEOTIDE SEQUENCE</scope>
    <source>
        <strain evidence="9">GSM-AAB239-AS_SAM_17_03QT</strain>
    </source>
</reference>
<evidence type="ECO:0000313" key="9">
    <source>
        <dbReference type="EMBL" id="KAJ6825913.1"/>
    </source>
</evidence>
<dbReference type="AlphaFoldDB" id="A0AAX6GBP6"/>
<keyword evidence="11" id="KW-1185">Reference proteome</keyword>
<name>A0AAX6GBP6_IRIPA</name>
<feature type="domain" description="Leucine-rich repeat-containing N-terminal plant-type" evidence="8">
    <location>
        <begin position="26"/>
        <end position="62"/>
    </location>
</feature>
<dbReference type="SUPFAM" id="SSF52058">
    <property type="entry name" value="L domain-like"/>
    <property type="match status" value="1"/>
</dbReference>
<reference evidence="9" key="2">
    <citation type="submission" date="2023-04" db="EMBL/GenBank/DDBJ databases">
        <authorList>
            <person name="Bruccoleri R.E."/>
            <person name="Oakeley E.J."/>
            <person name="Faust A.-M."/>
            <person name="Dessus-Babus S."/>
            <person name="Altorfer M."/>
            <person name="Burckhardt D."/>
            <person name="Oertli M."/>
            <person name="Naumann U."/>
            <person name="Petersen F."/>
            <person name="Wong J."/>
        </authorList>
    </citation>
    <scope>NUCLEOTIDE SEQUENCE</scope>
    <source>
        <strain evidence="9">GSM-AAB239-AS_SAM_17_03QT</strain>
        <tissue evidence="9">Leaf</tissue>
    </source>
</reference>
<comment type="similarity">
    <text evidence="6">Belongs to the polygalacturonase-inhibiting protein family.</text>
</comment>
<keyword evidence="4" id="KW-0677">Repeat</keyword>
<dbReference type="PANTHER" id="PTHR48059:SF30">
    <property type="entry name" value="OS06G0587000 PROTEIN"/>
    <property type="match status" value="1"/>
</dbReference>
<evidence type="ECO:0000256" key="6">
    <source>
        <dbReference type="ARBA" id="ARBA00038043"/>
    </source>
</evidence>
<dbReference type="Pfam" id="PF08263">
    <property type="entry name" value="LRRNT_2"/>
    <property type="match status" value="1"/>
</dbReference>
<evidence type="ECO:0000256" key="5">
    <source>
        <dbReference type="ARBA" id="ARBA00023180"/>
    </source>
</evidence>
<feature type="chain" id="PRO_5044718781" evidence="7">
    <location>
        <begin position="22"/>
        <end position="265"/>
    </location>
</feature>
<keyword evidence="5" id="KW-0325">Glycoprotein</keyword>
<dbReference type="Pfam" id="PF00560">
    <property type="entry name" value="LRR_1"/>
    <property type="match status" value="3"/>
</dbReference>